<dbReference type="Pfam" id="PF00665">
    <property type="entry name" value="rve"/>
    <property type="match status" value="1"/>
</dbReference>
<evidence type="ECO:0000259" key="1">
    <source>
        <dbReference type="PROSITE" id="PS50994"/>
    </source>
</evidence>
<accession>A0ABD2WU09</accession>
<gene>
    <name evidence="2" type="ORF">TKK_009682</name>
</gene>
<sequence length="212" mass="24063">MTTPTETVEVIEIDIVGPVPMTTSGSKYLLTIQCNLTKYADAIPLPEVRADVLAATFTHEFICRFGFPKIIHSDQGPNLIGNTFSSMAKIFNITQFKSTAYRPQTQGSLERCHQSLIEYLKIFVAKDDWDTHVRSDPDTYLGLHAWTPLKFVQDPVPKQILKWPPISVLIMWVLFMRRVPEISELQHMVEKATGYKITAECIEMGLVPLNHT</sequence>
<proteinExistence type="predicted"/>
<evidence type="ECO:0000313" key="3">
    <source>
        <dbReference type="Proteomes" id="UP001627154"/>
    </source>
</evidence>
<dbReference type="InterPro" id="IPR050951">
    <property type="entry name" value="Retrovirus_Pol_polyprotein"/>
</dbReference>
<evidence type="ECO:0000313" key="2">
    <source>
        <dbReference type="EMBL" id="KAL3396526.1"/>
    </source>
</evidence>
<dbReference type="PANTHER" id="PTHR37984:SF5">
    <property type="entry name" value="PROTEIN NYNRIN-LIKE"/>
    <property type="match status" value="1"/>
</dbReference>
<dbReference type="AlphaFoldDB" id="A0ABD2WU09"/>
<dbReference type="Proteomes" id="UP001627154">
    <property type="component" value="Unassembled WGS sequence"/>
</dbReference>
<feature type="domain" description="Integrase catalytic" evidence="1">
    <location>
        <begin position="1"/>
        <end position="165"/>
    </location>
</feature>
<keyword evidence="3" id="KW-1185">Reference proteome</keyword>
<dbReference type="EMBL" id="JBJJXI010000071">
    <property type="protein sequence ID" value="KAL3396526.1"/>
    <property type="molecule type" value="Genomic_DNA"/>
</dbReference>
<reference evidence="2 3" key="1">
    <citation type="journal article" date="2024" name="bioRxiv">
        <title>A reference genome for Trichogramma kaykai: A tiny desert-dwelling parasitoid wasp with competing sex-ratio distorters.</title>
        <authorList>
            <person name="Culotta J."/>
            <person name="Lindsey A.R."/>
        </authorList>
    </citation>
    <scope>NUCLEOTIDE SEQUENCE [LARGE SCALE GENOMIC DNA]</scope>
    <source>
        <strain evidence="2 3">KSX58</strain>
    </source>
</reference>
<dbReference type="SUPFAM" id="SSF53098">
    <property type="entry name" value="Ribonuclease H-like"/>
    <property type="match status" value="1"/>
</dbReference>
<comment type="caution">
    <text evidence="2">The sequence shown here is derived from an EMBL/GenBank/DDBJ whole genome shotgun (WGS) entry which is preliminary data.</text>
</comment>
<dbReference type="InterPro" id="IPR012337">
    <property type="entry name" value="RNaseH-like_sf"/>
</dbReference>
<dbReference type="PANTHER" id="PTHR37984">
    <property type="entry name" value="PROTEIN CBG26694"/>
    <property type="match status" value="1"/>
</dbReference>
<dbReference type="PROSITE" id="PS50994">
    <property type="entry name" value="INTEGRASE"/>
    <property type="match status" value="1"/>
</dbReference>
<organism evidence="2 3">
    <name type="scientific">Trichogramma kaykai</name>
    <dbReference type="NCBI Taxonomy" id="54128"/>
    <lineage>
        <taxon>Eukaryota</taxon>
        <taxon>Metazoa</taxon>
        <taxon>Ecdysozoa</taxon>
        <taxon>Arthropoda</taxon>
        <taxon>Hexapoda</taxon>
        <taxon>Insecta</taxon>
        <taxon>Pterygota</taxon>
        <taxon>Neoptera</taxon>
        <taxon>Endopterygota</taxon>
        <taxon>Hymenoptera</taxon>
        <taxon>Apocrita</taxon>
        <taxon>Proctotrupomorpha</taxon>
        <taxon>Chalcidoidea</taxon>
        <taxon>Trichogrammatidae</taxon>
        <taxon>Trichogramma</taxon>
    </lineage>
</organism>
<name>A0ABD2WU09_9HYME</name>
<dbReference type="InterPro" id="IPR001584">
    <property type="entry name" value="Integrase_cat-core"/>
</dbReference>
<dbReference type="Gene3D" id="3.30.420.10">
    <property type="entry name" value="Ribonuclease H-like superfamily/Ribonuclease H"/>
    <property type="match status" value="1"/>
</dbReference>
<protein>
    <recommendedName>
        <fullName evidence="1">Integrase catalytic domain-containing protein</fullName>
    </recommendedName>
</protein>
<dbReference type="InterPro" id="IPR036397">
    <property type="entry name" value="RNaseH_sf"/>
</dbReference>